<organism evidence="1 2">
    <name type="scientific">Pristionchus mayeri</name>
    <dbReference type="NCBI Taxonomy" id="1317129"/>
    <lineage>
        <taxon>Eukaryota</taxon>
        <taxon>Metazoa</taxon>
        <taxon>Ecdysozoa</taxon>
        <taxon>Nematoda</taxon>
        <taxon>Chromadorea</taxon>
        <taxon>Rhabditida</taxon>
        <taxon>Rhabditina</taxon>
        <taxon>Diplogasteromorpha</taxon>
        <taxon>Diplogasteroidea</taxon>
        <taxon>Neodiplogasteridae</taxon>
        <taxon>Pristionchus</taxon>
    </lineage>
</organism>
<evidence type="ECO:0000313" key="2">
    <source>
        <dbReference type="Proteomes" id="UP001328107"/>
    </source>
</evidence>
<accession>A0AAN5CSK0</accession>
<sequence>MIAQSGEVSARMREDLENQLRMEREHYEDYCSRWNSQMENLIMMMKKKQWNRKMEDKWTDRLDGLRQFLIAIRHQFNNLRFELDDMMKSGRFHLTAKDKSEIEMNVRILHEKLAEMQGAMENEVEDMKRMEEEHPEASFLIDIEESAKEVGEAAAEMTKNLQIFIEGMKERSGVNTWNGCVKSFENLEQKVALIPTVKGLKEKRMQEDSEENIDQSVVVSSLQITELE</sequence>
<comment type="caution">
    <text evidence="1">The sequence shown here is derived from an EMBL/GenBank/DDBJ whole genome shotgun (WGS) entry which is preliminary data.</text>
</comment>
<dbReference type="Proteomes" id="UP001328107">
    <property type="component" value="Unassembled WGS sequence"/>
</dbReference>
<reference evidence="2" key="1">
    <citation type="submission" date="2022-10" db="EMBL/GenBank/DDBJ databases">
        <title>Genome assembly of Pristionchus species.</title>
        <authorList>
            <person name="Yoshida K."/>
            <person name="Sommer R.J."/>
        </authorList>
    </citation>
    <scope>NUCLEOTIDE SEQUENCE [LARGE SCALE GENOMIC DNA]</scope>
    <source>
        <strain evidence="2">RS5460</strain>
    </source>
</reference>
<evidence type="ECO:0000313" key="1">
    <source>
        <dbReference type="EMBL" id="GMR49402.1"/>
    </source>
</evidence>
<gene>
    <name evidence="1" type="ORF">PMAYCL1PPCAC_19597</name>
</gene>
<keyword evidence="2" id="KW-1185">Reference proteome</keyword>
<proteinExistence type="predicted"/>
<dbReference type="InterPro" id="IPR007883">
    <property type="entry name" value="DUF713"/>
</dbReference>
<protein>
    <submittedName>
        <fullName evidence="1">Uncharacterized protein</fullName>
    </submittedName>
</protein>
<dbReference type="AlphaFoldDB" id="A0AAN5CSK0"/>
<dbReference type="EMBL" id="BTRK01000004">
    <property type="protein sequence ID" value="GMR49402.1"/>
    <property type="molecule type" value="Genomic_DNA"/>
</dbReference>
<name>A0AAN5CSK0_9BILA</name>
<dbReference type="Pfam" id="PF05218">
    <property type="entry name" value="DUF713"/>
    <property type="match status" value="1"/>
</dbReference>